<dbReference type="AlphaFoldDB" id="A0A0C9WFE0"/>
<reference evidence="2 3" key="1">
    <citation type="submission" date="2014-04" db="EMBL/GenBank/DDBJ databases">
        <title>Evolutionary Origins and Diversification of the Mycorrhizal Mutualists.</title>
        <authorList>
            <consortium name="DOE Joint Genome Institute"/>
            <consortium name="Mycorrhizal Genomics Consortium"/>
            <person name="Kohler A."/>
            <person name="Kuo A."/>
            <person name="Nagy L.G."/>
            <person name="Floudas D."/>
            <person name="Copeland A."/>
            <person name="Barry K.W."/>
            <person name="Cichocki N."/>
            <person name="Veneault-Fourrey C."/>
            <person name="LaButti K."/>
            <person name="Lindquist E.A."/>
            <person name="Lipzen A."/>
            <person name="Lundell T."/>
            <person name="Morin E."/>
            <person name="Murat C."/>
            <person name="Riley R."/>
            <person name="Ohm R."/>
            <person name="Sun H."/>
            <person name="Tunlid A."/>
            <person name="Henrissat B."/>
            <person name="Grigoriev I.V."/>
            <person name="Hibbett D.S."/>
            <person name="Martin F."/>
        </authorList>
    </citation>
    <scope>NUCLEOTIDE SEQUENCE [LARGE SCALE GENOMIC DNA]</scope>
    <source>
        <strain evidence="2 3">MD-312</strain>
    </source>
</reference>
<dbReference type="OrthoDB" id="3217549at2759"/>
<gene>
    <name evidence="2" type="ORF">HYDPIDRAFT_28088</name>
</gene>
<sequence>MMEAEDNLPCFIGQLPDELLQQIFVCCAEVDGKSFDHIGIVQLPSPLVAPLLLMLVCLKWREVAHDTPHLWHRILIPMRRDPTTVPEIVPFVNALQKWLRRSKNLPLTIRIQDRSSHFEEPESDLSECNYSSDDFDYEGYHHRVENRVNVAWEEIFPVIHDHFSRFSRISVDKDLAPLLFPPYTSQQTPALKELVLTDQSGGLLDHSDDPLHIIGTVKRVRHLVLDTYIDGFFRRRHRVFKKLKCLSLMHPPNTDEIIKVLGRCSSLLFLRLGDSWTYHSSMPDIFRHDALTILIAGSESQGTSMDNLFDRLELPGLHTMVLLHPEPLVKTCSSVIAMLKRSSCTLGLFKVIDTPGLVIPEESLRELLTVAEMVQVNFEKPYSRSQAQDLDDHPLDKQ</sequence>
<dbReference type="Pfam" id="PF12937">
    <property type="entry name" value="F-box-like"/>
    <property type="match status" value="1"/>
</dbReference>
<name>A0A0C9WFE0_9AGAM</name>
<proteinExistence type="predicted"/>
<protein>
    <recommendedName>
        <fullName evidence="1">F-box domain-containing protein</fullName>
    </recommendedName>
</protein>
<organism evidence="2 3">
    <name type="scientific">Hydnomerulius pinastri MD-312</name>
    <dbReference type="NCBI Taxonomy" id="994086"/>
    <lineage>
        <taxon>Eukaryota</taxon>
        <taxon>Fungi</taxon>
        <taxon>Dikarya</taxon>
        <taxon>Basidiomycota</taxon>
        <taxon>Agaricomycotina</taxon>
        <taxon>Agaricomycetes</taxon>
        <taxon>Agaricomycetidae</taxon>
        <taxon>Boletales</taxon>
        <taxon>Boletales incertae sedis</taxon>
        <taxon>Leucogyrophana</taxon>
    </lineage>
</organism>
<evidence type="ECO:0000313" key="2">
    <source>
        <dbReference type="EMBL" id="KIJ64721.1"/>
    </source>
</evidence>
<dbReference type="Gene3D" id="1.20.1280.50">
    <property type="match status" value="1"/>
</dbReference>
<accession>A0A0C9WFE0</accession>
<keyword evidence="3" id="KW-1185">Reference proteome</keyword>
<evidence type="ECO:0000259" key="1">
    <source>
        <dbReference type="Pfam" id="PF12937"/>
    </source>
</evidence>
<dbReference type="HOGENOM" id="CLU_692729_0_0_1"/>
<feature type="domain" description="F-box" evidence="1">
    <location>
        <begin position="12"/>
        <end position="76"/>
    </location>
</feature>
<dbReference type="Proteomes" id="UP000053820">
    <property type="component" value="Unassembled WGS sequence"/>
</dbReference>
<evidence type="ECO:0000313" key="3">
    <source>
        <dbReference type="Proteomes" id="UP000053820"/>
    </source>
</evidence>
<dbReference type="EMBL" id="KN839845">
    <property type="protein sequence ID" value="KIJ64721.1"/>
    <property type="molecule type" value="Genomic_DNA"/>
</dbReference>
<dbReference type="InterPro" id="IPR001810">
    <property type="entry name" value="F-box_dom"/>
</dbReference>